<feature type="transmembrane region" description="Helical" evidence="1">
    <location>
        <begin position="54"/>
        <end position="72"/>
    </location>
</feature>
<feature type="transmembrane region" description="Helical" evidence="1">
    <location>
        <begin position="92"/>
        <end position="110"/>
    </location>
</feature>
<dbReference type="InterPro" id="IPR050879">
    <property type="entry name" value="Acyltransferase_3"/>
</dbReference>
<keyword evidence="3" id="KW-0808">Transferase</keyword>
<dbReference type="EMBL" id="VWEQ01000014">
    <property type="protein sequence ID" value="KAA4750662.1"/>
    <property type="molecule type" value="Genomic_DNA"/>
</dbReference>
<dbReference type="AlphaFoldDB" id="A0A5M5P9F6"/>
<organism evidence="3 4">
    <name type="scientific">Bacteroides fragilis</name>
    <dbReference type="NCBI Taxonomy" id="817"/>
    <lineage>
        <taxon>Bacteria</taxon>
        <taxon>Pseudomonadati</taxon>
        <taxon>Bacteroidota</taxon>
        <taxon>Bacteroidia</taxon>
        <taxon>Bacteroidales</taxon>
        <taxon>Bacteroidaceae</taxon>
        <taxon>Bacteroides</taxon>
    </lineage>
</organism>
<feature type="domain" description="Acyltransferase 3" evidence="2">
    <location>
        <begin position="19"/>
        <end position="363"/>
    </location>
</feature>
<keyword evidence="3" id="KW-0012">Acyltransferase</keyword>
<feature type="transmembrane region" description="Helical" evidence="1">
    <location>
        <begin position="346"/>
        <end position="367"/>
    </location>
</feature>
<proteinExistence type="predicted"/>
<feature type="transmembrane region" description="Helical" evidence="1">
    <location>
        <begin position="122"/>
        <end position="141"/>
    </location>
</feature>
<keyword evidence="1" id="KW-0472">Membrane</keyword>
<feature type="transmembrane region" description="Helical" evidence="1">
    <location>
        <begin position="250"/>
        <end position="267"/>
    </location>
</feature>
<feature type="transmembrane region" description="Helical" evidence="1">
    <location>
        <begin position="279"/>
        <end position="296"/>
    </location>
</feature>
<evidence type="ECO:0000313" key="4">
    <source>
        <dbReference type="Proteomes" id="UP000479773"/>
    </source>
</evidence>
<dbReference type="InterPro" id="IPR002656">
    <property type="entry name" value="Acyl_transf_3_dom"/>
</dbReference>
<feature type="transmembrane region" description="Helical" evidence="1">
    <location>
        <begin position="161"/>
        <end position="177"/>
    </location>
</feature>
<feature type="transmembrane region" description="Helical" evidence="1">
    <location>
        <begin position="219"/>
        <end position="238"/>
    </location>
</feature>
<gene>
    <name evidence="3" type="ORF">F3B44_15590</name>
</gene>
<evidence type="ECO:0000256" key="1">
    <source>
        <dbReference type="SAM" id="Phobius"/>
    </source>
</evidence>
<keyword evidence="1" id="KW-0812">Transmembrane</keyword>
<keyword evidence="1" id="KW-1133">Transmembrane helix</keyword>
<feature type="transmembrane region" description="Helical" evidence="1">
    <location>
        <begin position="184"/>
        <end position="207"/>
    </location>
</feature>
<dbReference type="PANTHER" id="PTHR23028:SF134">
    <property type="entry name" value="PUTATIVE (AFU_ORTHOLOGUE AFUA_4G08520)-RELATED"/>
    <property type="match status" value="1"/>
</dbReference>
<sequence>MSNISSTVFADTKPHYHLLDGLRGVAALMVIWYHVFEGYAFAGGTTIDTFNHGYLAVDFFFILSGFVIGYAYDDRWGKNFTMKDFIKRRLIRLHPMVIMGAIVGAITFYIQGSVQWDGTHIGISMVMLSLLCTIFFIPAMPGVGYEVRGNGEMFPLNGPCWSLFFEYIGNILYALFIRRLSNKALTIVVVLLGVALASFAIFNVSGYGNIGVGWTLDGVNFIGGLLRMLFPFSMGMLLSRNFKPMKLRGAFWICTLVMIALFAVPYLEGTESICTNGIYEAFCIIIAFPILLWIGASGTTTDKKSTQICKFLGDISYPIYVIHYPFMYLFYAWLIKNQLFILGETWQVALCVYAWNILFAYLCLKLYDEPVRKYLAKRFLNKKQ</sequence>
<name>A0A5M5P9F6_BACFG</name>
<evidence type="ECO:0000313" key="3">
    <source>
        <dbReference type="EMBL" id="KAA4750662.1"/>
    </source>
</evidence>
<comment type="caution">
    <text evidence="3">The sequence shown here is derived from an EMBL/GenBank/DDBJ whole genome shotgun (WGS) entry which is preliminary data.</text>
</comment>
<feature type="transmembrane region" description="Helical" evidence="1">
    <location>
        <begin position="317"/>
        <end position="334"/>
    </location>
</feature>
<dbReference type="GO" id="GO:0016747">
    <property type="term" value="F:acyltransferase activity, transferring groups other than amino-acyl groups"/>
    <property type="evidence" value="ECO:0007669"/>
    <property type="project" value="InterPro"/>
</dbReference>
<accession>A0A5M5P9F6</accession>
<evidence type="ECO:0000259" key="2">
    <source>
        <dbReference type="Pfam" id="PF01757"/>
    </source>
</evidence>
<feature type="transmembrane region" description="Helical" evidence="1">
    <location>
        <begin position="22"/>
        <end position="42"/>
    </location>
</feature>
<dbReference type="PANTHER" id="PTHR23028">
    <property type="entry name" value="ACETYLTRANSFERASE"/>
    <property type="match status" value="1"/>
</dbReference>
<dbReference type="Pfam" id="PF01757">
    <property type="entry name" value="Acyl_transf_3"/>
    <property type="match status" value="1"/>
</dbReference>
<protein>
    <submittedName>
        <fullName evidence="3">Acyltransferase</fullName>
    </submittedName>
</protein>
<dbReference type="Proteomes" id="UP000479773">
    <property type="component" value="Unassembled WGS sequence"/>
</dbReference>
<reference evidence="3 4" key="1">
    <citation type="journal article" date="2019" name="Nat. Med.">
        <title>A library of human gut bacterial isolates paired with longitudinal multiomics data enables mechanistic microbiome research.</title>
        <authorList>
            <person name="Poyet M."/>
            <person name="Groussin M."/>
            <person name="Gibbons S.M."/>
            <person name="Avila-Pacheco J."/>
            <person name="Jiang X."/>
            <person name="Kearney S.M."/>
            <person name="Perrotta A.R."/>
            <person name="Berdy B."/>
            <person name="Zhao S."/>
            <person name="Lieberman T.D."/>
            <person name="Swanson P.K."/>
            <person name="Smith M."/>
            <person name="Roesemann S."/>
            <person name="Alexander J.E."/>
            <person name="Rich S.A."/>
            <person name="Livny J."/>
            <person name="Vlamakis H."/>
            <person name="Clish C."/>
            <person name="Bullock K."/>
            <person name="Deik A."/>
            <person name="Scott J."/>
            <person name="Pierce K.A."/>
            <person name="Xavier R.J."/>
            <person name="Alm E.J."/>
        </authorList>
    </citation>
    <scope>NUCLEOTIDE SEQUENCE [LARGE SCALE GENOMIC DNA]</scope>
    <source>
        <strain evidence="3 4">BIOML-A106</strain>
    </source>
</reference>